<keyword evidence="2 6" id="KW-0349">Heme</keyword>
<dbReference type="GO" id="GO:0046872">
    <property type="term" value="F:metal ion binding"/>
    <property type="evidence" value="ECO:0007669"/>
    <property type="project" value="UniProtKB-KW"/>
</dbReference>
<feature type="compositionally biased region" description="Polar residues" evidence="7">
    <location>
        <begin position="215"/>
        <end position="225"/>
    </location>
</feature>
<evidence type="ECO:0000256" key="6">
    <source>
        <dbReference type="PROSITE-ProRule" id="PRU00433"/>
    </source>
</evidence>
<dbReference type="InterPro" id="IPR036909">
    <property type="entry name" value="Cyt_c-like_dom_sf"/>
</dbReference>
<organism evidence="9 10">
    <name type="scientific">Aurantiacibacter spongiae</name>
    <dbReference type="NCBI Taxonomy" id="2488860"/>
    <lineage>
        <taxon>Bacteria</taxon>
        <taxon>Pseudomonadati</taxon>
        <taxon>Pseudomonadota</taxon>
        <taxon>Alphaproteobacteria</taxon>
        <taxon>Sphingomonadales</taxon>
        <taxon>Erythrobacteraceae</taxon>
        <taxon>Aurantiacibacter</taxon>
    </lineage>
</organism>
<dbReference type="EMBL" id="RPFZ01000001">
    <property type="protein sequence ID" value="RPF71876.1"/>
    <property type="molecule type" value="Genomic_DNA"/>
</dbReference>
<dbReference type="InterPro" id="IPR002327">
    <property type="entry name" value="Cyt_c_1A/1B"/>
</dbReference>
<name>A0A3N5CU73_9SPHN</name>
<evidence type="ECO:0000256" key="7">
    <source>
        <dbReference type="SAM" id="MobiDB-lite"/>
    </source>
</evidence>
<accession>A0A3N5CU73</accession>
<dbReference type="GO" id="GO:0020037">
    <property type="term" value="F:heme binding"/>
    <property type="evidence" value="ECO:0007669"/>
    <property type="project" value="InterPro"/>
</dbReference>
<dbReference type="InterPro" id="IPR009056">
    <property type="entry name" value="Cyt_c-like_dom"/>
</dbReference>
<dbReference type="Proteomes" id="UP000275232">
    <property type="component" value="Unassembled WGS sequence"/>
</dbReference>
<protein>
    <submittedName>
        <fullName evidence="9">Cytochrome c family protein</fullName>
    </submittedName>
</protein>
<sequence length="225" mass="23039">MNDRMNTIFGWVLACLIVGWGLSAISSRVFHADDPESPEEPGYVIEAAEEGEADAGPSFATLLASGSAEAGEAIFQKCTACHSIAQGGSNGIGPNLWGVLGKPIGQHAAGFAYSSDLSGHGGVWDYENINDWLKSPRAFASGTKMSFAGLSSAEDRANVALYLRANGGGPPLPEPEAEEPAEGAEQVDGAGEGPGPADGAEADEMEAVGAMGAEQPTTGEQRSVD</sequence>
<evidence type="ECO:0000256" key="1">
    <source>
        <dbReference type="ARBA" id="ARBA00022448"/>
    </source>
</evidence>
<evidence type="ECO:0000256" key="2">
    <source>
        <dbReference type="ARBA" id="ARBA00022617"/>
    </source>
</evidence>
<dbReference type="AlphaFoldDB" id="A0A3N5CU73"/>
<dbReference type="OrthoDB" id="9805828at2"/>
<dbReference type="PROSITE" id="PS51007">
    <property type="entry name" value="CYTC"/>
    <property type="match status" value="1"/>
</dbReference>
<dbReference type="GO" id="GO:0009055">
    <property type="term" value="F:electron transfer activity"/>
    <property type="evidence" value="ECO:0007669"/>
    <property type="project" value="InterPro"/>
</dbReference>
<dbReference type="PROSITE" id="PS51257">
    <property type="entry name" value="PROKAR_LIPOPROTEIN"/>
    <property type="match status" value="1"/>
</dbReference>
<dbReference type="Pfam" id="PF00034">
    <property type="entry name" value="Cytochrom_C"/>
    <property type="match status" value="1"/>
</dbReference>
<dbReference type="PANTHER" id="PTHR11961">
    <property type="entry name" value="CYTOCHROME C"/>
    <property type="match status" value="1"/>
</dbReference>
<evidence type="ECO:0000256" key="4">
    <source>
        <dbReference type="ARBA" id="ARBA00022982"/>
    </source>
</evidence>
<feature type="region of interest" description="Disordered" evidence="7">
    <location>
        <begin position="164"/>
        <end position="225"/>
    </location>
</feature>
<evidence type="ECO:0000256" key="5">
    <source>
        <dbReference type="ARBA" id="ARBA00023004"/>
    </source>
</evidence>
<comment type="caution">
    <text evidence="9">The sequence shown here is derived from an EMBL/GenBank/DDBJ whole genome shotgun (WGS) entry which is preliminary data.</text>
</comment>
<keyword evidence="4" id="KW-0249">Electron transport</keyword>
<keyword evidence="3 6" id="KW-0479">Metal-binding</keyword>
<evidence type="ECO:0000259" key="8">
    <source>
        <dbReference type="PROSITE" id="PS51007"/>
    </source>
</evidence>
<evidence type="ECO:0000256" key="3">
    <source>
        <dbReference type="ARBA" id="ARBA00022723"/>
    </source>
</evidence>
<keyword evidence="5 6" id="KW-0408">Iron</keyword>
<keyword evidence="1" id="KW-0813">Transport</keyword>
<evidence type="ECO:0000313" key="9">
    <source>
        <dbReference type="EMBL" id="RPF71876.1"/>
    </source>
</evidence>
<evidence type="ECO:0000313" key="10">
    <source>
        <dbReference type="Proteomes" id="UP000275232"/>
    </source>
</evidence>
<dbReference type="PRINTS" id="PR00604">
    <property type="entry name" value="CYTCHRMECIAB"/>
</dbReference>
<dbReference type="SUPFAM" id="SSF46626">
    <property type="entry name" value="Cytochrome c"/>
    <property type="match status" value="1"/>
</dbReference>
<feature type="domain" description="Cytochrome c" evidence="8">
    <location>
        <begin position="66"/>
        <end position="167"/>
    </location>
</feature>
<keyword evidence="10" id="KW-1185">Reference proteome</keyword>
<dbReference type="Gene3D" id="1.10.760.10">
    <property type="entry name" value="Cytochrome c-like domain"/>
    <property type="match status" value="1"/>
</dbReference>
<gene>
    <name evidence="9" type="ORF">EG799_09775</name>
</gene>
<reference evidence="9 10" key="1">
    <citation type="submission" date="2018-11" db="EMBL/GenBank/DDBJ databases">
        <title>Erythrobacter spongiae sp. nov., isolated from a marine sponge.</title>
        <authorList>
            <person name="Zhuang L."/>
            <person name="Luo L."/>
        </authorList>
    </citation>
    <scope>NUCLEOTIDE SEQUENCE [LARGE SCALE GENOMIC DNA]</scope>
    <source>
        <strain evidence="9 10">HN-E23</strain>
    </source>
</reference>
<proteinExistence type="predicted"/>